<dbReference type="SUPFAM" id="SSF56349">
    <property type="entry name" value="DNA breaking-rejoining enzymes"/>
    <property type="match status" value="1"/>
</dbReference>
<dbReference type="InterPro" id="IPR002104">
    <property type="entry name" value="Integrase_catalytic"/>
</dbReference>
<dbReference type="PANTHER" id="PTHR30349">
    <property type="entry name" value="PHAGE INTEGRASE-RELATED"/>
    <property type="match status" value="1"/>
</dbReference>
<dbReference type="PROSITE" id="PS51900">
    <property type="entry name" value="CB"/>
    <property type="match status" value="1"/>
</dbReference>
<evidence type="ECO:0000313" key="9">
    <source>
        <dbReference type="EMBL" id="CUP81498.1"/>
    </source>
</evidence>
<feature type="domain" description="Tyr recombinase" evidence="7">
    <location>
        <begin position="181"/>
        <end position="432"/>
    </location>
</feature>
<dbReference type="Pfam" id="PF14657">
    <property type="entry name" value="Arm-DNA-bind_4"/>
    <property type="match status" value="1"/>
</dbReference>
<evidence type="ECO:0000256" key="2">
    <source>
        <dbReference type="ARBA" id="ARBA00008857"/>
    </source>
</evidence>
<dbReference type="Proteomes" id="UP000095564">
    <property type="component" value="Unassembled WGS sequence"/>
</dbReference>
<evidence type="ECO:0000313" key="10">
    <source>
        <dbReference type="Proteomes" id="UP000095564"/>
    </source>
</evidence>
<dbReference type="OrthoDB" id="111144at2"/>
<dbReference type="EMBL" id="CZAU01000023">
    <property type="protein sequence ID" value="CUP81498.1"/>
    <property type="molecule type" value="Genomic_DNA"/>
</dbReference>
<keyword evidence="3" id="KW-0229">DNA integration</keyword>
<dbReference type="CDD" id="cd01189">
    <property type="entry name" value="INT_ICEBs1_C_like"/>
    <property type="match status" value="1"/>
</dbReference>
<dbReference type="Gene3D" id="1.10.443.10">
    <property type="entry name" value="Intergrase catalytic core"/>
    <property type="match status" value="1"/>
</dbReference>
<dbReference type="PANTHER" id="PTHR30349:SF64">
    <property type="entry name" value="PROPHAGE INTEGRASE INTD-RELATED"/>
    <property type="match status" value="1"/>
</dbReference>
<dbReference type="RefSeq" id="WP_055161005.1">
    <property type="nucleotide sequence ID" value="NZ_CZAU01000023.1"/>
</dbReference>
<dbReference type="GO" id="GO:0003677">
    <property type="term" value="F:DNA binding"/>
    <property type="evidence" value="ECO:0007669"/>
    <property type="project" value="UniProtKB-UniRule"/>
</dbReference>
<evidence type="ECO:0000256" key="6">
    <source>
        <dbReference type="PROSITE-ProRule" id="PRU01248"/>
    </source>
</evidence>
<dbReference type="InterPro" id="IPR028259">
    <property type="entry name" value="AP2-like_int_N"/>
</dbReference>
<evidence type="ECO:0000256" key="3">
    <source>
        <dbReference type="ARBA" id="ARBA00022908"/>
    </source>
</evidence>
<name>A0A174RDX8_ANAHA</name>
<dbReference type="AlphaFoldDB" id="A0A174RDX8"/>
<keyword evidence="4 6" id="KW-0238">DNA-binding</keyword>
<accession>A0A174RDX8</accession>
<dbReference type="PROSITE" id="PS51898">
    <property type="entry name" value="TYR_RECOMBINASE"/>
    <property type="match status" value="1"/>
</dbReference>
<dbReference type="Pfam" id="PF14659">
    <property type="entry name" value="Phage_int_SAM_3"/>
    <property type="match status" value="1"/>
</dbReference>
<reference evidence="9 10" key="1">
    <citation type="submission" date="2015-09" db="EMBL/GenBank/DDBJ databases">
        <authorList>
            <consortium name="Pathogen Informatics"/>
        </authorList>
    </citation>
    <scope>NUCLEOTIDE SEQUENCE [LARGE SCALE GENOMIC DNA]</scope>
    <source>
        <strain evidence="9 10">2789STDY5834908</strain>
    </source>
</reference>
<comment type="similarity">
    <text evidence="2">Belongs to the 'phage' integrase family.</text>
</comment>
<evidence type="ECO:0000256" key="1">
    <source>
        <dbReference type="ARBA" id="ARBA00003283"/>
    </source>
</evidence>
<dbReference type="InterPro" id="IPR044068">
    <property type="entry name" value="CB"/>
</dbReference>
<dbReference type="InterPro" id="IPR013762">
    <property type="entry name" value="Integrase-like_cat_sf"/>
</dbReference>
<evidence type="ECO:0000259" key="8">
    <source>
        <dbReference type="PROSITE" id="PS51900"/>
    </source>
</evidence>
<dbReference type="InterPro" id="IPR010998">
    <property type="entry name" value="Integrase_recombinase_N"/>
</dbReference>
<dbReference type="InterPro" id="IPR004107">
    <property type="entry name" value="Integrase_SAM-like_N"/>
</dbReference>
<dbReference type="GO" id="GO:0006310">
    <property type="term" value="P:DNA recombination"/>
    <property type="evidence" value="ECO:0007669"/>
    <property type="project" value="UniProtKB-KW"/>
</dbReference>
<feature type="domain" description="Core-binding (CB)" evidence="8">
    <location>
        <begin position="65"/>
        <end position="148"/>
    </location>
</feature>
<evidence type="ECO:0000256" key="5">
    <source>
        <dbReference type="ARBA" id="ARBA00023172"/>
    </source>
</evidence>
<evidence type="ECO:0000259" key="7">
    <source>
        <dbReference type="PROSITE" id="PS51898"/>
    </source>
</evidence>
<protein>
    <submittedName>
        <fullName evidence="9">Site-specific tyrosine recombinase XerC</fullName>
    </submittedName>
</protein>
<keyword evidence="5" id="KW-0233">DNA recombination</keyword>
<dbReference type="GO" id="GO:0015074">
    <property type="term" value="P:DNA integration"/>
    <property type="evidence" value="ECO:0007669"/>
    <property type="project" value="UniProtKB-KW"/>
</dbReference>
<dbReference type="InterPro" id="IPR050090">
    <property type="entry name" value="Tyrosine_recombinase_XerCD"/>
</dbReference>
<dbReference type="InterPro" id="IPR011010">
    <property type="entry name" value="DNA_brk_join_enz"/>
</dbReference>
<proteinExistence type="inferred from homology"/>
<dbReference type="Gene3D" id="1.10.150.130">
    <property type="match status" value="1"/>
</dbReference>
<evidence type="ECO:0000256" key="4">
    <source>
        <dbReference type="ARBA" id="ARBA00023125"/>
    </source>
</evidence>
<dbReference type="Pfam" id="PF00589">
    <property type="entry name" value="Phage_integrase"/>
    <property type="match status" value="1"/>
</dbReference>
<sequence>MAIVTARKRLGKPTWEYRVELAPINGKRNQKTKAGFKTKKEALKAGREFLEKYEKGELLQSISESSVIDVFSLWLKQYCITNLAETTIDNYKKRFRLYISPYIGEYRIKNVTKLMLQDLINELASEGYSLNTVSDICGLLSGFFDWAETNNIISRSPAYKLKTPKNAKSNENIDPESETQYEHIYITSDMWKIAEKRFPENTTAYIPLHIGYHTGLRIGEAYGLVWDDIDFENKTLSVNRQIQWHADSTRTKKQKKEKNGTSNAGNGYWYFKPPKYNSYRIIDLDDEILGILKKEYEKQQLAAAYYNDQFYHYYSEKPIFSDIVNSRKANIKSNIITTKETAYEINFIMRQQSGYYVTPRTMQNISRVMKHKYGIDKFNFHSLRHTHSTQLEEAGAPYQYIQNRFGHKNRKTTEVYTDHLTPTYSHRGVKALKQLYNAK</sequence>
<organism evidence="9 10">
    <name type="scientific">Anaerostipes hadrus</name>
    <dbReference type="NCBI Taxonomy" id="649756"/>
    <lineage>
        <taxon>Bacteria</taxon>
        <taxon>Bacillati</taxon>
        <taxon>Bacillota</taxon>
        <taxon>Clostridia</taxon>
        <taxon>Lachnospirales</taxon>
        <taxon>Lachnospiraceae</taxon>
        <taxon>Anaerostipes</taxon>
    </lineage>
</organism>
<comment type="function">
    <text evidence="1">Site-specific tyrosine recombinase, which acts by catalyzing the cutting and rejoining of the recombining DNA molecules.</text>
</comment>
<gene>
    <name evidence="9" type="ORF">ERS852520_02266</name>
</gene>